<dbReference type="Pfam" id="PF26639">
    <property type="entry name" value="Het-6_barrel"/>
    <property type="match status" value="1"/>
</dbReference>
<dbReference type="GeneID" id="62166184"/>
<protein>
    <recommendedName>
        <fullName evidence="3">Heterokaryon incompatibility protein 6, OR allele</fullName>
    </recommendedName>
</protein>
<dbReference type="AlphaFoldDB" id="A0A9P6HWZ4"/>
<dbReference type="PANTHER" id="PTHR24148:SF64">
    <property type="entry name" value="HETEROKARYON INCOMPATIBILITY DOMAIN-CONTAINING PROTEIN"/>
    <property type="match status" value="1"/>
</dbReference>
<comment type="caution">
    <text evidence="1">The sequence shown here is derived from an EMBL/GenBank/DDBJ whole genome shotgun (WGS) entry which is preliminary data.</text>
</comment>
<name>A0A9P6HWZ4_9PEZI</name>
<keyword evidence="2" id="KW-1185">Reference proteome</keyword>
<sequence length="316" mass="35450">MKASEPRDKIYAMRSQLTDTFGRMDVDYNQPIESVFATATRYMLMQSNGLESLYHASRPTKLGNLPSWAIDWASEEDMEYFWYHSLPWMERRVCGGSEPLYRFSVDGRALYLRGRLVGKVHDRYVSPVCPCCSDSRGTAKYDTFSDQKVVSVILKEAAAWFSDLTAAANAAPGTIDPALTVPQSTLSSVASLLDFIRSQSFERIRKKFVSSFQLTPKNDLKKMVSKIASDRMFSRKFAAYLGTGRLFLTAKGSFGCALRSIEPGDLLCIFSGLPYPFAVRPSGSSYILVGPVLLDGVMEGEMWPEDESVLEEWEFV</sequence>
<dbReference type="EMBL" id="JAATWM020000040">
    <property type="protein sequence ID" value="KAF9872059.1"/>
    <property type="molecule type" value="Genomic_DNA"/>
</dbReference>
<gene>
    <name evidence="1" type="ORF">CkaCkLH20_10396</name>
</gene>
<dbReference type="RefSeq" id="XP_038741520.1">
    <property type="nucleotide sequence ID" value="XM_038893110.1"/>
</dbReference>
<organism evidence="1 2">
    <name type="scientific">Colletotrichum karsti</name>
    <dbReference type="NCBI Taxonomy" id="1095194"/>
    <lineage>
        <taxon>Eukaryota</taxon>
        <taxon>Fungi</taxon>
        <taxon>Dikarya</taxon>
        <taxon>Ascomycota</taxon>
        <taxon>Pezizomycotina</taxon>
        <taxon>Sordariomycetes</taxon>
        <taxon>Hypocreomycetidae</taxon>
        <taxon>Glomerellales</taxon>
        <taxon>Glomerellaceae</taxon>
        <taxon>Colletotrichum</taxon>
        <taxon>Colletotrichum boninense species complex</taxon>
    </lineage>
</organism>
<dbReference type="PANTHER" id="PTHR24148">
    <property type="entry name" value="ANKYRIN REPEAT DOMAIN-CONTAINING PROTEIN 39 HOMOLOG-RELATED"/>
    <property type="match status" value="1"/>
</dbReference>
<dbReference type="OrthoDB" id="2157530at2759"/>
<proteinExistence type="predicted"/>
<evidence type="ECO:0008006" key="3">
    <source>
        <dbReference type="Google" id="ProtNLM"/>
    </source>
</evidence>
<evidence type="ECO:0000313" key="2">
    <source>
        <dbReference type="Proteomes" id="UP000781932"/>
    </source>
</evidence>
<evidence type="ECO:0000313" key="1">
    <source>
        <dbReference type="EMBL" id="KAF9872059.1"/>
    </source>
</evidence>
<dbReference type="InterPro" id="IPR052895">
    <property type="entry name" value="HetReg/Transcr_Mod"/>
</dbReference>
<accession>A0A9P6HWZ4</accession>
<reference evidence="1" key="2">
    <citation type="submission" date="2020-11" db="EMBL/GenBank/DDBJ databases">
        <title>Whole genome sequencing of Colletotrichum sp.</title>
        <authorList>
            <person name="Li H."/>
        </authorList>
    </citation>
    <scope>NUCLEOTIDE SEQUENCE</scope>
    <source>
        <strain evidence="1">CkLH20</strain>
    </source>
</reference>
<reference evidence="1" key="1">
    <citation type="submission" date="2020-03" db="EMBL/GenBank/DDBJ databases">
        <authorList>
            <person name="He L."/>
        </authorList>
    </citation>
    <scope>NUCLEOTIDE SEQUENCE</scope>
    <source>
        <strain evidence="1">CkLH20</strain>
    </source>
</reference>
<dbReference type="Proteomes" id="UP000781932">
    <property type="component" value="Unassembled WGS sequence"/>
</dbReference>